<accession>A0A183VAB0</accession>
<organism evidence="3 4">
    <name type="scientific">Toxocara canis</name>
    <name type="common">Canine roundworm</name>
    <dbReference type="NCBI Taxonomy" id="6265"/>
    <lineage>
        <taxon>Eukaryota</taxon>
        <taxon>Metazoa</taxon>
        <taxon>Ecdysozoa</taxon>
        <taxon>Nematoda</taxon>
        <taxon>Chromadorea</taxon>
        <taxon>Rhabditida</taxon>
        <taxon>Spirurina</taxon>
        <taxon>Ascaridomorpha</taxon>
        <taxon>Ascaridoidea</taxon>
        <taxon>Toxocaridae</taxon>
        <taxon>Toxocara</taxon>
    </lineage>
</organism>
<evidence type="ECO:0000313" key="3">
    <source>
        <dbReference type="Proteomes" id="UP000050794"/>
    </source>
</evidence>
<protein>
    <submittedName>
        <fullName evidence="2 4">Uncharacterized protein</fullName>
    </submittedName>
</protein>
<keyword evidence="3" id="KW-1185">Reference proteome</keyword>
<feature type="region of interest" description="Disordered" evidence="1">
    <location>
        <begin position="1"/>
        <end position="26"/>
    </location>
</feature>
<name>A0A183VAB0_TOXCA</name>
<sequence>MHDVNSNSFKSAKNEHPVQQLSSDSCLPSTSFASTVVLQTQIRSQLSAIDGSQSTACAQNIIPIEFVHHPQQQLPCVEHAVAQPQYPLNTAAVQRQQKDRMARHIGQPNEHTELAQQAT</sequence>
<reference evidence="4" key="1">
    <citation type="submission" date="2016-06" db="UniProtKB">
        <authorList>
            <consortium name="WormBaseParasite"/>
        </authorList>
    </citation>
    <scope>IDENTIFICATION</scope>
</reference>
<gene>
    <name evidence="2" type="ORF">TCNE_LOCUS17680</name>
</gene>
<evidence type="ECO:0000313" key="4">
    <source>
        <dbReference type="WBParaSite" id="TCNE_0001768101-mRNA-1"/>
    </source>
</evidence>
<evidence type="ECO:0000313" key="2">
    <source>
        <dbReference type="EMBL" id="VDM49001.1"/>
    </source>
</evidence>
<dbReference type="WBParaSite" id="TCNE_0001768101-mRNA-1">
    <property type="protein sequence ID" value="TCNE_0001768101-mRNA-1"/>
    <property type="gene ID" value="TCNE_0001768101"/>
</dbReference>
<dbReference type="Proteomes" id="UP000050794">
    <property type="component" value="Unassembled WGS sequence"/>
</dbReference>
<proteinExistence type="predicted"/>
<dbReference type="EMBL" id="UYWY01024679">
    <property type="protein sequence ID" value="VDM49001.1"/>
    <property type="molecule type" value="Genomic_DNA"/>
</dbReference>
<reference evidence="2 3" key="2">
    <citation type="submission" date="2018-11" db="EMBL/GenBank/DDBJ databases">
        <authorList>
            <consortium name="Pathogen Informatics"/>
        </authorList>
    </citation>
    <scope>NUCLEOTIDE SEQUENCE [LARGE SCALE GENOMIC DNA]</scope>
</reference>
<evidence type="ECO:0000256" key="1">
    <source>
        <dbReference type="SAM" id="MobiDB-lite"/>
    </source>
</evidence>
<dbReference type="AlphaFoldDB" id="A0A183VAB0"/>